<dbReference type="AlphaFoldDB" id="A0A6F8Y5L4"/>
<dbReference type="SUPFAM" id="SSF47413">
    <property type="entry name" value="lambda repressor-like DNA-binding domains"/>
    <property type="match status" value="1"/>
</dbReference>
<proteinExistence type="predicted"/>
<feature type="domain" description="DUF5753" evidence="1">
    <location>
        <begin position="107"/>
        <end position="283"/>
    </location>
</feature>
<dbReference type="Pfam" id="PF19054">
    <property type="entry name" value="DUF5753"/>
    <property type="match status" value="1"/>
</dbReference>
<dbReference type="KEGG" id="pfla:Pflav_077290"/>
<evidence type="ECO:0000313" key="3">
    <source>
        <dbReference type="Proteomes" id="UP000502508"/>
    </source>
</evidence>
<reference evidence="2 3" key="1">
    <citation type="submission" date="2020-03" db="EMBL/GenBank/DDBJ databases">
        <title>Whole genome shotgun sequence of Phytohabitans flavus NBRC 107702.</title>
        <authorList>
            <person name="Komaki H."/>
            <person name="Tamura T."/>
        </authorList>
    </citation>
    <scope>NUCLEOTIDE SEQUENCE [LARGE SCALE GENOMIC DNA]</scope>
    <source>
        <strain evidence="2 3">NBRC 107702</strain>
    </source>
</reference>
<dbReference type="InterPro" id="IPR010982">
    <property type="entry name" value="Lambda_DNA-bd_dom_sf"/>
</dbReference>
<reference evidence="2 3" key="2">
    <citation type="submission" date="2020-03" db="EMBL/GenBank/DDBJ databases">
        <authorList>
            <person name="Ichikawa N."/>
            <person name="Kimura A."/>
            <person name="Kitahashi Y."/>
            <person name="Uohara A."/>
        </authorList>
    </citation>
    <scope>NUCLEOTIDE SEQUENCE [LARGE SCALE GENOMIC DNA]</scope>
    <source>
        <strain evidence="2 3">NBRC 107702</strain>
    </source>
</reference>
<name>A0A6F8Y5L4_9ACTN</name>
<dbReference type="CDD" id="cd00093">
    <property type="entry name" value="HTH_XRE"/>
    <property type="match status" value="1"/>
</dbReference>
<accession>A0A6F8Y5L4</accession>
<gene>
    <name evidence="2" type="ORF">Pflav_077290</name>
</gene>
<dbReference type="Pfam" id="PF13560">
    <property type="entry name" value="HTH_31"/>
    <property type="match status" value="1"/>
</dbReference>
<dbReference type="RefSeq" id="WP_173041217.1">
    <property type="nucleotide sequence ID" value="NZ_AP022870.1"/>
</dbReference>
<organism evidence="2 3">
    <name type="scientific">Phytohabitans flavus</name>
    <dbReference type="NCBI Taxonomy" id="1076124"/>
    <lineage>
        <taxon>Bacteria</taxon>
        <taxon>Bacillati</taxon>
        <taxon>Actinomycetota</taxon>
        <taxon>Actinomycetes</taxon>
        <taxon>Micromonosporales</taxon>
        <taxon>Micromonosporaceae</taxon>
    </lineage>
</organism>
<dbReference type="InterPro" id="IPR043917">
    <property type="entry name" value="DUF5753"/>
</dbReference>
<dbReference type="EMBL" id="AP022870">
    <property type="protein sequence ID" value="BCB81319.1"/>
    <property type="molecule type" value="Genomic_DNA"/>
</dbReference>
<dbReference type="Gene3D" id="1.10.260.40">
    <property type="entry name" value="lambda repressor-like DNA-binding domains"/>
    <property type="match status" value="1"/>
</dbReference>
<dbReference type="GO" id="GO:0003677">
    <property type="term" value="F:DNA binding"/>
    <property type="evidence" value="ECO:0007669"/>
    <property type="project" value="InterPro"/>
</dbReference>
<protein>
    <submittedName>
        <fullName evidence="2">Transcriptional regulator</fullName>
    </submittedName>
</protein>
<dbReference type="InterPro" id="IPR001387">
    <property type="entry name" value="Cro/C1-type_HTH"/>
</dbReference>
<sequence>MPTKRENFAQSLRAQWLGVRMREHRERHKLTLQDVAPIVEHEFSTIARYERALWPFPLPVLTMLLDVYGIVDERERDLLTEAARHSWRINRWDADTGPSEVDVPFIDYSWVQARAREIWVYGATYVPALLQTRPYLETLTRAKEGDALPGFKFVNLVRARMDLQKVLTTRPPVQVHALIEEAALRRPVGGVDMLRDQLEHLVKLGQRANVQVQILPPTVGEHPALDGPFTVLHMRGEYPPVVYLEHLGGRMLLEKERAARYVSAYERLQEIAGSPSASTSRIEALAADIDDAVQVS</sequence>
<evidence type="ECO:0000313" key="2">
    <source>
        <dbReference type="EMBL" id="BCB81319.1"/>
    </source>
</evidence>
<keyword evidence="3" id="KW-1185">Reference proteome</keyword>
<evidence type="ECO:0000259" key="1">
    <source>
        <dbReference type="Pfam" id="PF19054"/>
    </source>
</evidence>
<dbReference type="Proteomes" id="UP000502508">
    <property type="component" value="Chromosome"/>
</dbReference>